<dbReference type="InterPro" id="IPR003959">
    <property type="entry name" value="ATPase_AAA_core"/>
</dbReference>
<dbReference type="Proteomes" id="UP000887566">
    <property type="component" value="Unplaced"/>
</dbReference>
<dbReference type="GO" id="GO:0016887">
    <property type="term" value="F:ATP hydrolysis activity"/>
    <property type="evidence" value="ECO:0007669"/>
    <property type="project" value="InterPro"/>
</dbReference>
<feature type="compositionally biased region" description="Low complexity" evidence="1">
    <location>
        <begin position="9"/>
        <end position="25"/>
    </location>
</feature>
<feature type="domain" description="ATPase AAA-type core" evidence="2">
    <location>
        <begin position="335"/>
        <end position="436"/>
    </location>
</feature>
<dbReference type="AlphaFoldDB" id="A0A914XB27"/>
<dbReference type="GO" id="GO:0003677">
    <property type="term" value="F:DNA binding"/>
    <property type="evidence" value="ECO:0007669"/>
    <property type="project" value="TreeGrafter"/>
</dbReference>
<evidence type="ECO:0000313" key="3">
    <source>
        <dbReference type="Proteomes" id="UP000887566"/>
    </source>
</evidence>
<accession>A0A914XB27</accession>
<dbReference type="SUPFAM" id="SSF52540">
    <property type="entry name" value="P-loop containing nucleoside triphosphate hydrolases"/>
    <property type="match status" value="1"/>
</dbReference>
<name>A0A914XB27_9BILA</name>
<keyword evidence="3" id="KW-1185">Reference proteome</keyword>
<feature type="compositionally biased region" description="Polar residues" evidence="1">
    <location>
        <begin position="292"/>
        <end position="303"/>
    </location>
</feature>
<dbReference type="GO" id="GO:0061860">
    <property type="term" value="F:DNA clamp unloader activity"/>
    <property type="evidence" value="ECO:0007669"/>
    <property type="project" value="TreeGrafter"/>
</dbReference>
<dbReference type="WBParaSite" id="PSAMB.scaffold718size42858.g8386.t1">
    <property type="protein sequence ID" value="PSAMB.scaffold718size42858.g8386.t1"/>
    <property type="gene ID" value="PSAMB.scaffold718size42858.g8386"/>
</dbReference>
<dbReference type="PANTHER" id="PTHR23389:SF21">
    <property type="entry name" value="ATPASE FAMILY AAA DOMAIN-CONTAINING PROTEIN 5"/>
    <property type="match status" value="1"/>
</dbReference>
<evidence type="ECO:0000259" key="2">
    <source>
        <dbReference type="Pfam" id="PF00004"/>
    </source>
</evidence>
<feature type="compositionally biased region" description="Polar residues" evidence="1">
    <location>
        <begin position="51"/>
        <end position="72"/>
    </location>
</feature>
<protein>
    <submittedName>
        <fullName evidence="4">ATPase AAA-type core domain-containing protein</fullName>
    </submittedName>
</protein>
<feature type="region of interest" description="Disordered" evidence="1">
    <location>
        <begin position="1"/>
        <end position="111"/>
    </location>
</feature>
<dbReference type="PANTHER" id="PTHR23389">
    <property type="entry name" value="CHROMOSOME TRANSMISSION FIDELITY FACTOR 18"/>
    <property type="match status" value="1"/>
</dbReference>
<proteinExistence type="predicted"/>
<organism evidence="3 4">
    <name type="scientific">Plectus sambesii</name>
    <dbReference type="NCBI Taxonomy" id="2011161"/>
    <lineage>
        <taxon>Eukaryota</taxon>
        <taxon>Metazoa</taxon>
        <taxon>Ecdysozoa</taxon>
        <taxon>Nematoda</taxon>
        <taxon>Chromadorea</taxon>
        <taxon>Plectida</taxon>
        <taxon>Plectina</taxon>
        <taxon>Plectoidea</taxon>
        <taxon>Plectidae</taxon>
        <taxon>Plectus</taxon>
    </lineage>
</organism>
<dbReference type="Gene3D" id="3.40.50.300">
    <property type="entry name" value="P-loop containing nucleotide triphosphate hydrolases"/>
    <property type="match status" value="1"/>
</dbReference>
<evidence type="ECO:0000313" key="4">
    <source>
        <dbReference type="WBParaSite" id="PSAMB.scaffold718size42858.g8386.t1"/>
    </source>
</evidence>
<sequence length="721" mass="78436">EEKAKEEGLSSQELSSSQPLFPLFQRGRRSQILPAPEPEPPKKRGARKNTAVLNSDKNNASATSSPQPSLSLRRTRSQSKELGADAPTKDSNGTTESAKKTQVRKKSSTTAKPQVIEEVDLTINSPPLSARSCVPTKPPPSPVVERVHSRWLGECDCAPFVELINLADSRDLRGAATIGGSGASLKMRPKMSEEIVIPAWSSMGLVKMTKTRVMNGCDESPLLSKSLVHKVVESSFTADQKAVFSRLRSVEGDPSALVWTEASRPRHASHMLGDAMAVARVENWLKTWKQRLSSGAKKTNGSATDRMKKRGRKRRKSSDDESDYDDEDVMANPFVLAGATGVGKTALVYALAEAMGMRVIEMSSNARRATAQLRQTLTGATHTHRVSCSSVSDSPLSAFLSPSAAKKPKLTEAPPKTIGQFSIILIDDADILLPDDDGFWTTLKLFAAESRVPIVLTCADELRCVTELRRDNPDAAFDSVCLSPPTVHQLSAYLQAVALSLSSVAVSMDSLDRLCREYNCDVRRCLLAVQALVAARGGVRNGDNDDDVDGEHLPKPIDVVPLRQSGGESSLTWLQRCRLNSDAAALESTERLGRFGVQLLDGLTDAGDSLPSPYDLPSHYAEFVLSEDVDGKSAVERISHSENAVLAVRESLHKSQLCSGLNCISVDYCSFLAQMAKTSEAQQRGSRRHQHYFDKTTTDGLIIDPHDRLKTAFARAFNSLL</sequence>
<reference evidence="4" key="1">
    <citation type="submission" date="2022-11" db="UniProtKB">
        <authorList>
            <consortium name="WormBaseParasite"/>
        </authorList>
    </citation>
    <scope>IDENTIFICATION</scope>
</reference>
<dbReference type="GO" id="GO:0005524">
    <property type="term" value="F:ATP binding"/>
    <property type="evidence" value="ECO:0007669"/>
    <property type="project" value="InterPro"/>
</dbReference>
<dbReference type="Pfam" id="PF00004">
    <property type="entry name" value="AAA"/>
    <property type="match status" value="1"/>
</dbReference>
<evidence type="ECO:0000256" key="1">
    <source>
        <dbReference type="SAM" id="MobiDB-lite"/>
    </source>
</evidence>
<dbReference type="GO" id="GO:0005634">
    <property type="term" value="C:nucleus"/>
    <property type="evidence" value="ECO:0007669"/>
    <property type="project" value="TreeGrafter"/>
</dbReference>
<feature type="region of interest" description="Disordered" evidence="1">
    <location>
        <begin position="292"/>
        <end position="325"/>
    </location>
</feature>
<dbReference type="InterPro" id="IPR027417">
    <property type="entry name" value="P-loop_NTPase"/>
</dbReference>
<feature type="compositionally biased region" description="Basic residues" evidence="1">
    <location>
        <begin position="307"/>
        <end position="316"/>
    </location>
</feature>